<evidence type="ECO:0000259" key="2">
    <source>
        <dbReference type="Pfam" id="PF05651"/>
    </source>
</evidence>
<accession>A0AB36TIV5</accession>
<evidence type="ECO:0000259" key="4">
    <source>
        <dbReference type="Pfam" id="PF17853"/>
    </source>
</evidence>
<dbReference type="InterPro" id="IPR051448">
    <property type="entry name" value="CdaR-like_regulators"/>
</dbReference>
<reference evidence="5 6" key="1">
    <citation type="submission" date="2017-09" db="EMBL/GenBank/DDBJ databases">
        <title>Evaluation of Pacific Biosciences Sequencing Technology to Finishing C. thermocellum Genome Sequences.</title>
        <authorList>
            <person name="Brown S."/>
        </authorList>
    </citation>
    <scope>NUCLEOTIDE SEQUENCE [LARGE SCALE GENOMIC DNA]</scope>
    <source>
        <strain evidence="5 6">AD2</strain>
    </source>
</reference>
<sequence>MSVKIYQNLVNQIKDVIDSEFGIMDDTGLILACSDEKKVGQSSSLVSEIMRSKDQFVVIDGQTFQKVYIKNKLEFITFIDSDSENSQKFLALISINTINVKNYFDEKYDKISFIKGIIMDNILPGDITLRAKELHLQNNVNRVVFLVETEKAKDIYAHEIIEGLFPVKNKDFVVVLDDEKVVLIKELKPDYDYKEINKISKVIIDTLSTEGMIKARVGIGTVVDNIKDIGRSFKEAQMALLIGGIFDSEKSIVDYNRLGIGRLIYQLPPTLCKLFLKEVFKEGSFEALDSETMYTINKFFENNLNVSETSRQLYVHRNTLVYRLDKIQKITGLDLRLFDDAIIFKVAMLVKKYLDSNQALV</sequence>
<name>A0AB36TIV5_ACETH</name>
<dbReference type="InterPro" id="IPR042070">
    <property type="entry name" value="PucR_C-HTH_sf"/>
</dbReference>
<feature type="domain" description="Putative sugar diacid recognition" evidence="2">
    <location>
        <begin position="4"/>
        <end position="62"/>
    </location>
</feature>
<comment type="caution">
    <text evidence="5">The sequence shown here is derived from an EMBL/GenBank/DDBJ whole genome shotgun (WGS) entry which is preliminary data.</text>
</comment>
<dbReference type="InterPro" id="IPR009057">
    <property type="entry name" value="Homeodomain-like_sf"/>
</dbReference>
<dbReference type="GeneID" id="35805145"/>
<evidence type="ECO:0000256" key="1">
    <source>
        <dbReference type="ARBA" id="ARBA00006754"/>
    </source>
</evidence>
<protein>
    <submittedName>
        <fullName evidence="5">CdaR family transcriptional regulator</fullName>
    </submittedName>
</protein>
<dbReference type="Pfam" id="PF05651">
    <property type="entry name" value="Diacid_rec"/>
    <property type="match status" value="1"/>
</dbReference>
<dbReference type="Pfam" id="PF17853">
    <property type="entry name" value="GGDEF_2"/>
    <property type="match status" value="1"/>
</dbReference>
<evidence type="ECO:0000259" key="3">
    <source>
        <dbReference type="Pfam" id="PF13556"/>
    </source>
</evidence>
<proteinExistence type="inferred from homology"/>
<dbReference type="PANTHER" id="PTHR33744:SF15">
    <property type="entry name" value="CARBOHYDRATE DIACID REGULATOR"/>
    <property type="match status" value="1"/>
</dbReference>
<dbReference type="Proteomes" id="UP000223596">
    <property type="component" value="Unassembled WGS sequence"/>
</dbReference>
<dbReference type="InterPro" id="IPR008599">
    <property type="entry name" value="Diacid_rec"/>
</dbReference>
<dbReference type="EMBL" id="PDBW01000001">
    <property type="protein sequence ID" value="PFH03829.1"/>
    <property type="molecule type" value="Genomic_DNA"/>
</dbReference>
<feature type="domain" description="PucR C-terminal helix-turn-helix" evidence="3">
    <location>
        <begin position="295"/>
        <end position="349"/>
    </location>
</feature>
<feature type="domain" description="CdaR GGDEF-like" evidence="4">
    <location>
        <begin position="126"/>
        <end position="240"/>
    </location>
</feature>
<evidence type="ECO:0000313" key="6">
    <source>
        <dbReference type="Proteomes" id="UP000223596"/>
    </source>
</evidence>
<dbReference type="Pfam" id="PF13556">
    <property type="entry name" value="HTH_30"/>
    <property type="match status" value="1"/>
</dbReference>
<dbReference type="InterPro" id="IPR025736">
    <property type="entry name" value="PucR_C-HTH_dom"/>
</dbReference>
<dbReference type="AlphaFoldDB" id="A0AB36TIV5"/>
<comment type="similarity">
    <text evidence="1">Belongs to the CdaR family.</text>
</comment>
<dbReference type="RefSeq" id="WP_003513817.1">
    <property type="nucleotide sequence ID" value="NZ_CP013828.1"/>
</dbReference>
<dbReference type="Gene3D" id="1.10.10.2840">
    <property type="entry name" value="PucR C-terminal helix-turn-helix domain"/>
    <property type="match status" value="1"/>
</dbReference>
<organism evidence="5 6">
    <name type="scientific">Acetivibrio thermocellus AD2</name>
    <dbReference type="NCBI Taxonomy" id="1138384"/>
    <lineage>
        <taxon>Bacteria</taxon>
        <taxon>Bacillati</taxon>
        <taxon>Bacillota</taxon>
        <taxon>Clostridia</taxon>
        <taxon>Eubacteriales</taxon>
        <taxon>Oscillospiraceae</taxon>
        <taxon>Acetivibrio</taxon>
    </lineage>
</organism>
<dbReference type="InterPro" id="IPR041522">
    <property type="entry name" value="CdaR_GGDEF"/>
</dbReference>
<evidence type="ECO:0000313" key="5">
    <source>
        <dbReference type="EMBL" id="PFH03829.1"/>
    </source>
</evidence>
<dbReference type="PANTHER" id="PTHR33744">
    <property type="entry name" value="CARBOHYDRATE DIACID REGULATOR"/>
    <property type="match status" value="1"/>
</dbReference>
<gene>
    <name evidence="5" type="ORF">M972_112648</name>
</gene>
<dbReference type="SUPFAM" id="SSF46689">
    <property type="entry name" value="Homeodomain-like"/>
    <property type="match status" value="1"/>
</dbReference>